<dbReference type="EMBL" id="KV417715">
    <property type="protein sequence ID" value="KZP08729.1"/>
    <property type="molecule type" value="Genomic_DNA"/>
</dbReference>
<keyword evidence="4" id="KW-1185">Reference proteome</keyword>
<organism evidence="3 4">
    <name type="scientific">Athelia psychrophila</name>
    <dbReference type="NCBI Taxonomy" id="1759441"/>
    <lineage>
        <taxon>Eukaryota</taxon>
        <taxon>Fungi</taxon>
        <taxon>Dikarya</taxon>
        <taxon>Basidiomycota</taxon>
        <taxon>Agaricomycotina</taxon>
        <taxon>Agaricomycetes</taxon>
        <taxon>Agaricomycetidae</taxon>
        <taxon>Atheliales</taxon>
        <taxon>Atheliaceae</taxon>
        <taxon>Athelia</taxon>
    </lineage>
</organism>
<accession>A0A165XNG9</accession>
<evidence type="ECO:0000313" key="4">
    <source>
        <dbReference type="Proteomes" id="UP000076532"/>
    </source>
</evidence>
<dbReference type="OrthoDB" id="4991875at2759"/>
<protein>
    <recommendedName>
        <fullName evidence="5">Lytic polysaccharide monooxygenase</fullName>
    </recommendedName>
</protein>
<evidence type="ECO:0000256" key="1">
    <source>
        <dbReference type="SAM" id="MobiDB-lite"/>
    </source>
</evidence>
<reference evidence="3 4" key="1">
    <citation type="journal article" date="2016" name="Mol. Biol. Evol.">
        <title>Comparative Genomics of Early-Diverging Mushroom-Forming Fungi Provides Insights into the Origins of Lignocellulose Decay Capabilities.</title>
        <authorList>
            <person name="Nagy L.G."/>
            <person name="Riley R."/>
            <person name="Tritt A."/>
            <person name="Adam C."/>
            <person name="Daum C."/>
            <person name="Floudas D."/>
            <person name="Sun H."/>
            <person name="Yadav J.S."/>
            <person name="Pangilinan J."/>
            <person name="Larsson K.H."/>
            <person name="Matsuura K."/>
            <person name="Barry K."/>
            <person name="Labutti K."/>
            <person name="Kuo R."/>
            <person name="Ohm R.A."/>
            <person name="Bhattacharya S.S."/>
            <person name="Shirouzu T."/>
            <person name="Yoshinaga Y."/>
            <person name="Martin F.M."/>
            <person name="Grigoriev I.V."/>
            <person name="Hibbett D.S."/>
        </authorList>
    </citation>
    <scope>NUCLEOTIDE SEQUENCE [LARGE SCALE GENOMIC DNA]</scope>
    <source>
        <strain evidence="3 4">CBS 109695</strain>
    </source>
</reference>
<feature type="signal peptide" evidence="2">
    <location>
        <begin position="1"/>
        <end position="18"/>
    </location>
</feature>
<evidence type="ECO:0008006" key="5">
    <source>
        <dbReference type="Google" id="ProtNLM"/>
    </source>
</evidence>
<feature type="region of interest" description="Disordered" evidence="1">
    <location>
        <begin position="144"/>
        <end position="169"/>
    </location>
</feature>
<sequence length="169" mass="17574">MIGLWLICALAPAALVKADWALWWPGWNPSWDMGVSAANQLGVDGNGRTTWQLVQGAATGPSTIPSDYTITVVAGASDVSYAFTDTTYNVGGAQYCTMIGAGTGVCNDEVYGSAATYTITTVTAAINVAYTGAPAAAAAAAKRTEATQTTVIPTPPPSRMRRAREEHVQ</sequence>
<dbReference type="AlphaFoldDB" id="A0A165XNG9"/>
<feature type="chain" id="PRO_5007869147" description="Lytic polysaccharide monooxygenase" evidence="2">
    <location>
        <begin position="19"/>
        <end position="169"/>
    </location>
</feature>
<evidence type="ECO:0000313" key="3">
    <source>
        <dbReference type="EMBL" id="KZP08729.1"/>
    </source>
</evidence>
<proteinExistence type="predicted"/>
<dbReference type="Proteomes" id="UP000076532">
    <property type="component" value="Unassembled WGS sequence"/>
</dbReference>
<keyword evidence="2" id="KW-0732">Signal</keyword>
<evidence type="ECO:0000256" key="2">
    <source>
        <dbReference type="SAM" id="SignalP"/>
    </source>
</evidence>
<gene>
    <name evidence="3" type="ORF">FIBSPDRAFT_874292</name>
</gene>
<name>A0A165XNG9_9AGAM</name>